<accession>A0A1N6VJH4</accession>
<proteinExistence type="predicted"/>
<protein>
    <submittedName>
        <fullName evidence="2">Uncharacterized conserved protein, DUF362 family</fullName>
    </submittedName>
</protein>
<dbReference type="EMBL" id="FTNC01000008">
    <property type="protein sequence ID" value="SIQ77985.1"/>
    <property type="molecule type" value="Genomic_DNA"/>
</dbReference>
<dbReference type="Pfam" id="PF04015">
    <property type="entry name" value="DUF362"/>
    <property type="match status" value="1"/>
</dbReference>
<dbReference type="Proteomes" id="UP000185669">
    <property type="component" value="Unassembled WGS sequence"/>
</dbReference>
<reference evidence="3" key="1">
    <citation type="submission" date="2017-01" db="EMBL/GenBank/DDBJ databases">
        <authorList>
            <person name="Varghese N."/>
            <person name="Submissions S."/>
        </authorList>
    </citation>
    <scope>NUCLEOTIDE SEQUENCE [LARGE SCALE GENOMIC DNA]</scope>
    <source>
        <strain evidence="3">ATCC 700103</strain>
    </source>
</reference>
<dbReference type="AlphaFoldDB" id="A0A1N6VJH4"/>
<feature type="domain" description="DUF362" evidence="1">
    <location>
        <begin position="37"/>
        <end position="228"/>
    </location>
</feature>
<evidence type="ECO:0000313" key="3">
    <source>
        <dbReference type="Proteomes" id="UP000185669"/>
    </source>
</evidence>
<organism evidence="2 3">
    <name type="scientific">Halanaerobium kushneri</name>
    <dbReference type="NCBI Taxonomy" id="56779"/>
    <lineage>
        <taxon>Bacteria</taxon>
        <taxon>Bacillati</taxon>
        <taxon>Bacillota</taxon>
        <taxon>Clostridia</taxon>
        <taxon>Halanaerobiales</taxon>
        <taxon>Halanaerobiaceae</taxon>
        <taxon>Halanaerobium</taxon>
    </lineage>
</organism>
<keyword evidence="3" id="KW-1185">Reference proteome</keyword>
<dbReference type="OrthoDB" id="9785671at2"/>
<gene>
    <name evidence="2" type="ORF">SAMN05421834_10831</name>
</gene>
<dbReference type="RefSeq" id="WP_076544650.1">
    <property type="nucleotide sequence ID" value="NZ_FTNC01000008.1"/>
</dbReference>
<sequence>MQKNQIMISYGDQSKKMVKELLKEIKVETGLRQNDLIALKPNLINPTKSSQGATTDPEIVAGCIEYFRERGFNNLMIIEGSWVGADTERAFEVCGYKELSQKYDIPLYNLKKDNFIKKSYQQLEIEIAEKALEADYLINFPVLKGHCQTRITCALKNLKGCISDSEKRKFHRHGLHRPIAYLNKLLKQDLIIVDGIYGDLDFEEGGNPVKMNRIIAAQDPVLVDAYAANLMGYSIRDIEYIEIADQIGVGSKDLSSSEIIELNQDRETDITYSSGKIKKLTAKVKAKKACSACYGNLIHALKRIEETGQLDKIAGFIKIGQGYQGEKLFGIGIGSCCSGADGFVKGCPPSARDTLDFLAENYNIRV</sequence>
<dbReference type="InterPro" id="IPR007160">
    <property type="entry name" value="DUF362"/>
</dbReference>
<evidence type="ECO:0000259" key="1">
    <source>
        <dbReference type="Pfam" id="PF04015"/>
    </source>
</evidence>
<evidence type="ECO:0000313" key="2">
    <source>
        <dbReference type="EMBL" id="SIQ77985.1"/>
    </source>
</evidence>
<name>A0A1N6VJH4_9FIRM</name>